<organism evidence="1 2">
    <name type="scientific">Lachnospira hominis</name>
    <name type="common">ex Liu et al. 2021</name>
    <dbReference type="NCBI Taxonomy" id="2763051"/>
    <lineage>
        <taxon>Bacteria</taxon>
        <taxon>Bacillati</taxon>
        <taxon>Bacillota</taxon>
        <taxon>Clostridia</taxon>
        <taxon>Lachnospirales</taxon>
        <taxon>Lachnospiraceae</taxon>
        <taxon>Lachnospira</taxon>
    </lineage>
</organism>
<evidence type="ECO:0000313" key="2">
    <source>
        <dbReference type="Proteomes" id="UP000628463"/>
    </source>
</evidence>
<dbReference type="InterPro" id="IPR036388">
    <property type="entry name" value="WH-like_DNA-bd_sf"/>
</dbReference>
<dbReference type="InterPro" id="IPR036390">
    <property type="entry name" value="WH_DNA-bd_sf"/>
</dbReference>
<name>A0ABR7G316_9FIRM</name>
<dbReference type="Gene3D" id="1.10.10.10">
    <property type="entry name" value="Winged helix-like DNA-binding domain superfamily/Winged helix DNA-binding domain"/>
    <property type="match status" value="1"/>
</dbReference>
<dbReference type="SUPFAM" id="SSF46785">
    <property type="entry name" value="Winged helix' DNA-binding domain"/>
    <property type="match status" value="1"/>
</dbReference>
<dbReference type="Pfam" id="PF01475">
    <property type="entry name" value="FUR"/>
    <property type="match status" value="1"/>
</dbReference>
<keyword evidence="2" id="KW-1185">Reference proteome</keyword>
<proteinExistence type="predicted"/>
<dbReference type="Proteomes" id="UP000628463">
    <property type="component" value="Unassembled WGS sequence"/>
</dbReference>
<reference evidence="1 2" key="1">
    <citation type="submission" date="2020-08" db="EMBL/GenBank/DDBJ databases">
        <title>Genome public.</title>
        <authorList>
            <person name="Liu C."/>
            <person name="Sun Q."/>
        </authorList>
    </citation>
    <scope>NUCLEOTIDE SEQUENCE [LARGE SCALE GENOMIC DNA]</scope>
    <source>
        <strain evidence="1 2">NSJ-43</strain>
    </source>
</reference>
<dbReference type="RefSeq" id="WP_021866281.1">
    <property type="nucleotide sequence ID" value="NZ_JACOPD010000011.1"/>
</dbReference>
<dbReference type="EMBL" id="JACOPD010000011">
    <property type="protein sequence ID" value="MBC5681832.1"/>
    <property type="molecule type" value="Genomic_DNA"/>
</dbReference>
<gene>
    <name evidence="1" type="ORF">H8S01_12810</name>
</gene>
<evidence type="ECO:0000313" key="1">
    <source>
        <dbReference type="EMBL" id="MBC5681832.1"/>
    </source>
</evidence>
<accession>A0ABR7G316</accession>
<comment type="caution">
    <text evidence="1">The sequence shown here is derived from an EMBL/GenBank/DDBJ whole genome shotgun (WGS) entry which is preliminary data.</text>
</comment>
<protein>
    <submittedName>
        <fullName evidence="1">Transcriptional repressor</fullName>
    </submittedName>
</protein>
<sequence>MSKECVIQKLKDNGCRITKQRLILLDIILEGNCNSCKEIYYKAAKKDSSIGTATVYRMINTLEDIGVISRRSIYEIAVDDKPLIKK</sequence>
<dbReference type="InterPro" id="IPR002481">
    <property type="entry name" value="FUR"/>
</dbReference>